<feature type="domain" description="HDOD" evidence="1">
    <location>
        <begin position="213"/>
        <end position="399"/>
    </location>
</feature>
<dbReference type="PANTHER" id="PTHR33525:SF4">
    <property type="entry name" value="CYCLIC DI-GMP PHOSPHODIESTERASE CDGJ"/>
    <property type="match status" value="1"/>
</dbReference>
<proteinExistence type="predicted"/>
<accession>A0AAD0S1P4</accession>
<dbReference type="KEGG" id="pdj:D0907_15130"/>
<name>A0AAD0S1P4_9GAMM</name>
<dbReference type="SUPFAM" id="SSF141868">
    <property type="entry name" value="EAL domain-like"/>
    <property type="match status" value="1"/>
</dbReference>
<reference evidence="2 3" key="1">
    <citation type="submission" date="2018-08" db="EMBL/GenBank/DDBJ databases">
        <title>Draft genome sequence of Pseudoalteromonas donghaensis HJ51.</title>
        <authorList>
            <person name="Oh J."/>
            <person name="Roh D."/>
        </authorList>
    </citation>
    <scope>NUCLEOTIDE SEQUENCE [LARGE SCALE GENOMIC DNA]</scope>
    <source>
        <strain evidence="2 3">HJ51</strain>
    </source>
</reference>
<dbReference type="Proteomes" id="UP000264605">
    <property type="component" value="Chromosome"/>
</dbReference>
<dbReference type="InterPro" id="IPR013976">
    <property type="entry name" value="HDOD"/>
</dbReference>
<dbReference type="AlphaFoldDB" id="A0AAD0S1P4"/>
<evidence type="ECO:0000313" key="2">
    <source>
        <dbReference type="EMBL" id="AXV66529.1"/>
    </source>
</evidence>
<dbReference type="InterPro" id="IPR052340">
    <property type="entry name" value="RNase_Y/CdgJ"/>
</dbReference>
<evidence type="ECO:0000259" key="1">
    <source>
        <dbReference type="PROSITE" id="PS51833"/>
    </source>
</evidence>
<dbReference type="PIRSF" id="PIRSF003180">
    <property type="entry name" value="DiGMPpdiest_YuxH"/>
    <property type="match status" value="1"/>
</dbReference>
<dbReference type="Pfam" id="PF08668">
    <property type="entry name" value="HDOD"/>
    <property type="match status" value="1"/>
</dbReference>
<organism evidence="2 3">
    <name type="scientific">Pseudoalteromonas lipolytica</name>
    <dbReference type="NCBI Taxonomy" id="570156"/>
    <lineage>
        <taxon>Bacteria</taxon>
        <taxon>Pseudomonadati</taxon>
        <taxon>Pseudomonadota</taxon>
        <taxon>Gammaproteobacteria</taxon>
        <taxon>Alteromonadales</taxon>
        <taxon>Pseudoalteromonadaceae</taxon>
        <taxon>Pseudoalteromonas</taxon>
    </lineage>
</organism>
<sequence length="425" mass="47820">MSELNMEGKKSQNVTQYIARQPIFNADRSVYAYELLYRESSDNVFPIGTSDGQATGRLFFNALMLMGLEKLTGFQPAFINLSTDAILDDFPRLLQPSSAVLEIVERTTSIPKVVTRVKQLKKEGYFFALDDYDGTEKWQDILPLMDFIKLEVEHPIIKTNMMIKKLKRSYPDAIIIVERIENYDDFKQLKDAGCDLFQGFFFAKPEVLSFGNVEPSKMAVLDLLSCTARPDIDFDAVQQRVGRDLGLTARILRLVNARSPNSQQTIKSISQAVIYLGEDAIRQFVRVLALSELGNDKPQELTKLALTRAKFIALMLEPGGKELSEQGYLVGLLSVLDAILDMELDRVTKEFSLGAELSSALLSFNGMQGISLRLVKAIEEEQWQDVRSFLTMIRPASHMDVVFKAMYSARAYADEVLTTLSSIAD</sequence>
<dbReference type="Gene3D" id="3.20.20.450">
    <property type="entry name" value="EAL domain"/>
    <property type="match status" value="1"/>
</dbReference>
<dbReference type="Gene3D" id="1.10.3210.10">
    <property type="entry name" value="Hypothetical protein af1432"/>
    <property type="match status" value="1"/>
</dbReference>
<dbReference type="InterPro" id="IPR001633">
    <property type="entry name" value="EAL_dom"/>
</dbReference>
<dbReference type="InterPro" id="IPR014408">
    <property type="entry name" value="dGMP_Pdiesterase_EAL/HD-GYP"/>
</dbReference>
<dbReference type="GeneID" id="99506810"/>
<dbReference type="SUPFAM" id="SSF109604">
    <property type="entry name" value="HD-domain/PDEase-like"/>
    <property type="match status" value="1"/>
</dbReference>
<dbReference type="EMBL" id="CP032090">
    <property type="protein sequence ID" value="AXV66529.1"/>
    <property type="molecule type" value="Genomic_DNA"/>
</dbReference>
<dbReference type="PANTHER" id="PTHR33525">
    <property type="match status" value="1"/>
</dbReference>
<dbReference type="RefSeq" id="WP_065979574.1">
    <property type="nucleotide sequence ID" value="NZ_CP032090.1"/>
</dbReference>
<dbReference type="SMART" id="SM00052">
    <property type="entry name" value="EAL"/>
    <property type="match status" value="1"/>
</dbReference>
<protein>
    <submittedName>
        <fullName evidence="2">HDOD domain-containing protein</fullName>
    </submittedName>
</protein>
<gene>
    <name evidence="2" type="ORF">D0907_15130</name>
</gene>
<dbReference type="PROSITE" id="PS51833">
    <property type="entry name" value="HDOD"/>
    <property type="match status" value="1"/>
</dbReference>
<evidence type="ECO:0000313" key="3">
    <source>
        <dbReference type="Proteomes" id="UP000264605"/>
    </source>
</evidence>
<dbReference type="InterPro" id="IPR035919">
    <property type="entry name" value="EAL_sf"/>
</dbReference>